<evidence type="ECO:0000256" key="3">
    <source>
        <dbReference type="ARBA" id="ARBA00022692"/>
    </source>
</evidence>
<dbReference type="InterPro" id="IPR036259">
    <property type="entry name" value="MFS_trans_sf"/>
</dbReference>
<gene>
    <name evidence="8" type="ORF">SAMN04490181_0904</name>
</gene>
<feature type="transmembrane region" description="Helical" evidence="6">
    <location>
        <begin position="459"/>
        <end position="476"/>
    </location>
</feature>
<feature type="transmembrane region" description="Helical" evidence="6">
    <location>
        <begin position="144"/>
        <end position="162"/>
    </location>
</feature>
<feature type="transmembrane region" description="Helical" evidence="6">
    <location>
        <begin position="425"/>
        <end position="447"/>
    </location>
</feature>
<dbReference type="SUPFAM" id="SSF103473">
    <property type="entry name" value="MFS general substrate transporter"/>
    <property type="match status" value="1"/>
</dbReference>
<feature type="transmembrane region" description="Helical" evidence="6">
    <location>
        <begin position="237"/>
        <end position="259"/>
    </location>
</feature>
<organism evidence="8 9">
    <name type="scientific">Pseudomonas brenneri</name>
    <dbReference type="NCBI Taxonomy" id="129817"/>
    <lineage>
        <taxon>Bacteria</taxon>
        <taxon>Pseudomonadati</taxon>
        <taxon>Pseudomonadota</taxon>
        <taxon>Gammaproteobacteria</taxon>
        <taxon>Pseudomonadales</taxon>
        <taxon>Pseudomonadaceae</taxon>
        <taxon>Pseudomonas</taxon>
    </lineage>
</organism>
<feature type="transmembrane region" description="Helical" evidence="6">
    <location>
        <begin position="202"/>
        <end position="225"/>
    </location>
</feature>
<evidence type="ECO:0000256" key="1">
    <source>
        <dbReference type="ARBA" id="ARBA00004141"/>
    </source>
</evidence>
<dbReference type="CDD" id="cd17319">
    <property type="entry name" value="MFS_ExuT_GudP_like"/>
    <property type="match status" value="1"/>
</dbReference>
<protein>
    <submittedName>
        <fullName evidence="8">Sugar phosphate permease</fullName>
    </submittedName>
</protein>
<feature type="transmembrane region" description="Helical" evidence="6">
    <location>
        <begin position="74"/>
        <end position="92"/>
    </location>
</feature>
<evidence type="ECO:0000256" key="5">
    <source>
        <dbReference type="ARBA" id="ARBA00023136"/>
    </source>
</evidence>
<keyword evidence="4 6" id="KW-1133">Transmembrane helix</keyword>
<feature type="transmembrane region" description="Helical" evidence="6">
    <location>
        <begin position="168"/>
        <end position="190"/>
    </location>
</feature>
<keyword evidence="3 6" id="KW-0812">Transmembrane</keyword>
<dbReference type="InterPro" id="IPR020846">
    <property type="entry name" value="MFS_dom"/>
</dbReference>
<dbReference type="Proteomes" id="UP000199620">
    <property type="component" value="Chromosome I"/>
</dbReference>
<evidence type="ECO:0000256" key="4">
    <source>
        <dbReference type="ARBA" id="ARBA00022989"/>
    </source>
</evidence>
<proteinExistence type="predicted"/>
<keyword evidence="9" id="KW-1185">Reference proteome</keyword>
<comment type="subcellular location">
    <subcellularLocation>
        <location evidence="1">Membrane</location>
        <topology evidence="1">Multi-pass membrane protein</topology>
    </subcellularLocation>
</comment>
<dbReference type="Gene3D" id="1.20.1250.20">
    <property type="entry name" value="MFS general substrate transporter like domains"/>
    <property type="match status" value="2"/>
</dbReference>
<dbReference type="Pfam" id="PF07690">
    <property type="entry name" value="MFS_1"/>
    <property type="match status" value="1"/>
</dbReference>
<dbReference type="PANTHER" id="PTHR43791">
    <property type="entry name" value="PERMEASE-RELATED"/>
    <property type="match status" value="1"/>
</dbReference>
<feature type="transmembrane region" description="Helical" evidence="6">
    <location>
        <begin position="302"/>
        <end position="323"/>
    </location>
</feature>
<evidence type="ECO:0000256" key="2">
    <source>
        <dbReference type="ARBA" id="ARBA00022448"/>
    </source>
</evidence>
<evidence type="ECO:0000313" key="8">
    <source>
        <dbReference type="EMBL" id="SDU87750.1"/>
    </source>
</evidence>
<sequence>MLAKIVNDNACLLDNRDGLEVFASKLAPTVGFIRLTVQSRLPNGLSDKKYNIMSTANTAHSVTLAEHDRTHSTVTWRLMPLLLICYLFAHLDRINIGFAKMQMSTDLHFSDTVYGFGAGLFFIAYALFGVPSNIALDRVGPRRWIACLMVVWGILSTSMLWVESASGFYVLRFLLGVAEAGFFPGILVFLNRWYPARRRAQITALFAIAVPMAGVIGGPLSGAILENFHDFGGMRGWQWMFLIEGAPVVLLGLVVLKCLPDSFETVKWLNDTQKQQLREQLSTEEKRKSITSFGGIIRDPQVWLLVAIYFAVMLAVNTLAFWMPTLIHGAGIGRDSQVGLLSAVPYLAGCFFMIGCGRSSDRNRERRWHLCVPLLMAAVGIAITGLAPGNPLLVMSGLIIAGMGASAALPMFWQLPPAFLSNCTQAAGIAMISSFGSIASFLAPYLIGWMRDTTQSASLALYVLALFIALGGLLVLRTNAAIVNPQ</sequence>
<evidence type="ECO:0000313" key="9">
    <source>
        <dbReference type="Proteomes" id="UP000199620"/>
    </source>
</evidence>
<keyword evidence="5 6" id="KW-0472">Membrane</keyword>
<name>A0ABY0W8T4_9PSED</name>
<dbReference type="PANTHER" id="PTHR43791:SF36">
    <property type="entry name" value="TRANSPORTER, PUTATIVE (AFU_ORTHOLOGUE AFUA_6G08340)-RELATED"/>
    <property type="match status" value="1"/>
</dbReference>
<reference evidence="8 9" key="1">
    <citation type="submission" date="2016-10" db="EMBL/GenBank/DDBJ databases">
        <authorList>
            <person name="Varghese N."/>
            <person name="Submissions S."/>
        </authorList>
    </citation>
    <scope>NUCLEOTIDE SEQUENCE [LARGE SCALE GENOMIC DNA]</scope>
    <source>
        <strain evidence="8 9">BS2771</strain>
    </source>
</reference>
<accession>A0ABY0W8T4</accession>
<feature type="domain" description="Major facilitator superfamily (MFS) profile" evidence="7">
    <location>
        <begin position="78"/>
        <end position="483"/>
    </location>
</feature>
<feature type="transmembrane region" description="Helical" evidence="6">
    <location>
        <begin position="368"/>
        <end position="387"/>
    </location>
</feature>
<dbReference type="PROSITE" id="PS50850">
    <property type="entry name" value="MFS"/>
    <property type="match status" value="1"/>
</dbReference>
<feature type="transmembrane region" description="Helical" evidence="6">
    <location>
        <begin position="112"/>
        <end position="132"/>
    </location>
</feature>
<feature type="transmembrane region" description="Helical" evidence="6">
    <location>
        <begin position="393"/>
        <end position="413"/>
    </location>
</feature>
<keyword evidence="2" id="KW-0813">Transport</keyword>
<feature type="transmembrane region" description="Helical" evidence="6">
    <location>
        <begin position="338"/>
        <end position="356"/>
    </location>
</feature>
<evidence type="ECO:0000259" key="7">
    <source>
        <dbReference type="PROSITE" id="PS50850"/>
    </source>
</evidence>
<dbReference type="EMBL" id="LT629800">
    <property type="protein sequence ID" value="SDU87750.1"/>
    <property type="molecule type" value="Genomic_DNA"/>
</dbReference>
<dbReference type="InterPro" id="IPR011701">
    <property type="entry name" value="MFS"/>
</dbReference>
<evidence type="ECO:0000256" key="6">
    <source>
        <dbReference type="SAM" id="Phobius"/>
    </source>
</evidence>